<evidence type="ECO:0000313" key="5">
    <source>
        <dbReference type="EMBL" id="CUN24443.1"/>
    </source>
</evidence>
<dbReference type="SMART" id="SM00530">
    <property type="entry name" value="HTH_XRE"/>
    <property type="match status" value="1"/>
</dbReference>
<feature type="transmembrane region" description="Helical" evidence="3">
    <location>
        <begin position="146"/>
        <end position="166"/>
    </location>
</feature>
<dbReference type="EMBL" id="CYYA01000026">
    <property type="protein sequence ID" value="CUN24443.1"/>
    <property type="molecule type" value="Genomic_DNA"/>
</dbReference>
<feature type="compositionally biased region" description="Polar residues" evidence="2">
    <location>
        <begin position="81"/>
        <end position="100"/>
    </location>
</feature>
<dbReference type="RefSeq" id="WP_021740306.1">
    <property type="nucleotide sequence ID" value="NZ_CABKSU010000106.1"/>
</dbReference>
<evidence type="ECO:0000313" key="6">
    <source>
        <dbReference type="Proteomes" id="UP000095492"/>
    </source>
</evidence>
<dbReference type="GeneID" id="42788148"/>
<name>A0A173VBD4_EUBRA</name>
<dbReference type="GO" id="GO:0003677">
    <property type="term" value="F:DNA binding"/>
    <property type="evidence" value="ECO:0007669"/>
    <property type="project" value="UniProtKB-KW"/>
</dbReference>
<organism evidence="5 6">
    <name type="scientific">Eubacterium ramulus</name>
    <dbReference type="NCBI Taxonomy" id="39490"/>
    <lineage>
        <taxon>Bacteria</taxon>
        <taxon>Bacillati</taxon>
        <taxon>Bacillota</taxon>
        <taxon>Clostridia</taxon>
        <taxon>Eubacteriales</taxon>
        <taxon>Eubacteriaceae</taxon>
        <taxon>Eubacterium</taxon>
    </lineage>
</organism>
<dbReference type="Pfam" id="PF01381">
    <property type="entry name" value="HTH_3"/>
    <property type="match status" value="1"/>
</dbReference>
<evidence type="ECO:0000256" key="1">
    <source>
        <dbReference type="ARBA" id="ARBA00023125"/>
    </source>
</evidence>
<sequence length="447" mass="50041">MTLGEKLYTLRTKQNMTQEQLAEKLQVSRQSISKWESDATRPDLGKLKFLAEFYHVSLDALLDEDVDIFADKTISALNESTNTASDKNESVGQRSATDSAFTDDNGNPGTGNTDNHSSYSVSPETIDWITSEILDKNHKLWKRTTIGLGSACLALTVALLVVAITFSDKLSTLSAQIAQQPAPVYVNNDSDYTTEQDTYFQSYHTIADSVSEDGKKLHVKFTAVLKNYQDNTILTMQLQNTSDQSNIPVTFICENGTYTGFADLPINTDTYNATACIDTDGSKQTVNLSEYETLSVLGLTDWQPTVEITGNSFDNLSRTNSGDLNISCQQPAFVSNITDAEFQVVYNDTLLYTRSLPHDDLESLSEVYGESYFPYNFKVPKDSNADDYIIKFRWYNSFLKQYITYETQNNWTFNSTDSENATNILFDSDTDIDSTSHPEKVTFSTEP</sequence>
<evidence type="ECO:0000256" key="2">
    <source>
        <dbReference type="SAM" id="MobiDB-lite"/>
    </source>
</evidence>
<gene>
    <name evidence="5" type="primary">immR_2</name>
    <name evidence="5" type="ORF">ERS852448_02736</name>
</gene>
<feature type="domain" description="HTH cro/C1-type" evidence="4">
    <location>
        <begin position="7"/>
        <end position="61"/>
    </location>
</feature>
<proteinExistence type="predicted"/>
<dbReference type="Proteomes" id="UP000095492">
    <property type="component" value="Unassembled WGS sequence"/>
</dbReference>
<feature type="region of interest" description="Disordered" evidence="2">
    <location>
        <begin position="428"/>
        <end position="447"/>
    </location>
</feature>
<dbReference type="CDD" id="cd00093">
    <property type="entry name" value="HTH_XRE"/>
    <property type="match status" value="1"/>
</dbReference>
<dbReference type="PANTHER" id="PTHR46558">
    <property type="entry name" value="TRACRIPTIONAL REGULATORY PROTEIN-RELATED-RELATED"/>
    <property type="match status" value="1"/>
</dbReference>
<dbReference type="STRING" id="39490.ERS852448_02736"/>
<keyword evidence="1" id="KW-0238">DNA-binding</keyword>
<dbReference type="InterPro" id="IPR001387">
    <property type="entry name" value="Cro/C1-type_HTH"/>
</dbReference>
<dbReference type="OrthoDB" id="9801008at2"/>
<feature type="compositionally biased region" description="Low complexity" evidence="2">
    <location>
        <begin position="102"/>
        <end position="115"/>
    </location>
</feature>
<feature type="region of interest" description="Disordered" evidence="2">
    <location>
        <begin position="81"/>
        <end position="121"/>
    </location>
</feature>
<dbReference type="AlphaFoldDB" id="A0A173VBD4"/>
<dbReference type="SUPFAM" id="SSF47413">
    <property type="entry name" value="lambda repressor-like DNA-binding domains"/>
    <property type="match status" value="1"/>
</dbReference>
<protein>
    <submittedName>
        <fullName evidence="5">HTH-type transcriptional regulator immR</fullName>
    </submittedName>
</protein>
<dbReference type="Gene3D" id="1.10.260.40">
    <property type="entry name" value="lambda repressor-like DNA-binding domains"/>
    <property type="match status" value="1"/>
</dbReference>
<keyword evidence="3" id="KW-0472">Membrane</keyword>
<evidence type="ECO:0000259" key="4">
    <source>
        <dbReference type="PROSITE" id="PS50943"/>
    </source>
</evidence>
<keyword evidence="3" id="KW-1133">Transmembrane helix</keyword>
<evidence type="ECO:0000256" key="3">
    <source>
        <dbReference type="SAM" id="Phobius"/>
    </source>
</evidence>
<dbReference type="PANTHER" id="PTHR46558:SF13">
    <property type="entry name" value="HTH-TYPE TRANSCRIPTIONAL REGULATOR IMMR"/>
    <property type="match status" value="1"/>
</dbReference>
<reference evidence="5 6" key="1">
    <citation type="submission" date="2015-09" db="EMBL/GenBank/DDBJ databases">
        <authorList>
            <consortium name="Pathogen Informatics"/>
        </authorList>
    </citation>
    <scope>NUCLEOTIDE SEQUENCE [LARGE SCALE GENOMIC DNA]</scope>
    <source>
        <strain evidence="5 6">2789STDY5608891</strain>
    </source>
</reference>
<dbReference type="InterPro" id="IPR010982">
    <property type="entry name" value="Lambda_DNA-bd_dom_sf"/>
</dbReference>
<accession>A0A173VBD4</accession>
<dbReference type="PROSITE" id="PS50943">
    <property type="entry name" value="HTH_CROC1"/>
    <property type="match status" value="1"/>
</dbReference>
<keyword evidence="3" id="KW-0812">Transmembrane</keyword>